<feature type="transmembrane region" description="Helical" evidence="2">
    <location>
        <begin position="541"/>
        <end position="564"/>
    </location>
</feature>
<feature type="compositionally biased region" description="Basic and acidic residues" evidence="1">
    <location>
        <begin position="8"/>
        <end position="22"/>
    </location>
</feature>
<accession>A0AAE0N946</accession>
<dbReference type="Pfam" id="PF11915">
    <property type="entry name" value="DUF3433"/>
    <property type="match status" value="2"/>
</dbReference>
<keyword evidence="2" id="KW-0472">Membrane</keyword>
<evidence type="ECO:0000256" key="1">
    <source>
        <dbReference type="SAM" id="MobiDB-lite"/>
    </source>
</evidence>
<keyword evidence="2" id="KW-0812">Transmembrane</keyword>
<name>A0AAE0N946_9PEZI</name>
<proteinExistence type="predicted"/>
<feature type="transmembrane region" description="Helical" evidence="2">
    <location>
        <begin position="78"/>
        <end position="98"/>
    </location>
</feature>
<dbReference type="Proteomes" id="UP001287356">
    <property type="component" value="Unassembled WGS sequence"/>
</dbReference>
<organism evidence="3 4">
    <name type="scientific">Lasiosphaeria ovina</name>
    <dbReference type="NCBI Taxonomy" id="92902"/>
    <lineage>
        <taxon>Eukaryota</taxon>
        <taxon>Fungi</taxon>
        <taxon>Dikarya</taxon>
        <taxon>Ascomycota</taxon>
        <taxon>Pezizomycotina</taxon>
        <taxon>Sordariomycetes</taxon>
        <taxon>Sordariomycetidae</taxon>
        <taxon>Sordariales</taxon>
        <taxon>Lasiosphaeriaceae</taxon>
        <taxon>Lasiosphaeria</taxon>
    </lineage>
</organism>
<feature type="transmembrane region" description="Helical" evidence="2">
    <location>
        <begin position="180"/>
        <end position="203"/>
    </location>
</feature>
<keyword evidence="4" id="KW-1185">Reference proteome</keyword>
<gene>
    <name evidence="3" type="ORF">B0T24DRAFT_625368</name>
</gene>
<dbReference type="AlphaFoldDB" id="A0AAE0N946"/>
<feature type="region of interest" description="Disordered" evidence="1">
    <location>
        <begin position="1025"/>
        <end position="1055"/>
    </location>
</feature>
<evidence type="ECO:0000313" key="3">
    <source>
        <dbReference type="EMBL" id="KAK3374009.1"/>
    </source>
</evidence>
<dbReference type="PANTHER" id="PTHR37544">
    <property type="entry name" value="SPRAY-RELATED"/>
    <property type="match status" value="1"/>
</dbReference>
<protein>
    <submittedName>
        <fullName evidence="3">Uncharacterized protein</fullName>
    </submittedName>
</protein>
<feature type="transmembrane region" description="Helical" evidence="2">
    <location>
        <begin position="113"/>
        <end position="132"/>
    </location>
</feature>
<sequence length="1280" mass="137661">MPFQYHLTRNENFESPSEESRRRQPVTMSLHDTPGYNYTAVEKSRPYDPSSVAALNDAPASIIAPATWTPSYLRRRTFICFFATFAAFIAAIQTLLAISNRQQGLATSTPNLHYLWTFGPTAILTLTGALWARVEYQAKSTAPWYRMTSGPAEARHTLLLDYLSMLQPVSVFKALRNQDYAVAAITTVSLLIKVVIVFSTGLINLSPTEVPHSSVPIRLLSKFTNNTANLRSGSELSSYMMGGMIELNFTLPDGVASQFVFPEIASDLPLTTEFQTTVDAFSADLQCEPAAINITLDSRKLPFSITIGTPATISIDLSTISDSPACQVNLTVLQPSTCQDQPANFTGNRVALFLYGGCGGSTDPEDQRIALIYGTFSNENGFVKVQNTTQELCIPKYNISTASVTKNGTQILSATLSNNTNTGATQLDGIHPWDIMQALSTSYKDLLGSDNPDLTYQTPDLCLVTDPYTQAAIGLRNRTMEVEPRLLAASFDDGFLSSMWRDYWQQSAAIVAHGSLMEPTSNTSTTAFAVTIEDRLIVQPLAAHVMTGLLAVSMLLLLVDVYGLPAARGLPFHPSTLVGTAALLADSQPLLLSLSGLGSADPNALANIVGLSSYYITDGAVVALHTIPENDDLEIGQADVRVDYPIMLHPLTRAASCLVIAGLIAGLEVTLQASQRNSGLGDVDEVSNIHYLWTTIPALVFTLVSLELDAVDFQVRSLAPYTKLRLGRLYDSSVGLDLLDRTIPSVLVKEIQTRNPAALFHTLALAIASFFTIISASLFHTESFLVSYPIQLQTVGSFASATQDCIFSGQGLNLGKSNIHTGRVADVASLLILAENLTYPTFTYENLAFPEFQMSPSVVGEQSNNQNVSNLNIMVNVTVPALRPRYACRLYDSTQINATVTAGGNSTDTNRMDISLGVDACLPGLPSDSGNAIAWGRMDVADSLTDFDFGTDSAEAVSTEVINGSTWLSPCSAKLWIWGHVSTLPGTGIHVPAVSALSCNGSFQAVDVATTFFGTSFHIDPSFPPVPIEHTARPSPADLPNPDPFQPGLSTSDDSVLAPTDHRASPFVGTPFFTTLLTSRYAVPAAALGDPSRAPAVADAITFLDGVMRVQDETWNCRVPADATNATLADAPPDVRDGTNARAYNGTATGPAGRLRLVQDAASTRALEALLGAALLFSALGWLLMPNTRLLPRDPTSIASAAALLADSDMFRFLPQGRELERLGVDGLAGVFPPGTVFRMGWAKVDLGLRAAEDRFTITTIPPGEAGGDMNLRRRRRMWK</sequence>
<keyword evidence="2" id="KW-1133">Transmembrane helix</keyword>
<feature type="region of interest" description="Disordered" evidence="1">
    <location>
        <begin position="1"/>
        <end position="25"/>
    </location>
</feature>
<dbReference type="EMBL" id="JAULSN010000004">
    <property type="protein sequence ID" value="KAK3374009.1"/>
    <property type="molecule type" value="Genomic_DNA"/>
</dbReference>
<dbReference type="PANTHER" id="PTHR37544:SF1">
    <property type="entry name" value="PHOSPHORIBOSYLAMINOIMIDAZOLE-SUCCINOCARBOXAMIDE SYNTHASE"/>
    <property type="match status" value="1"/>
</dbReference>
<dbReference type="InterPro" id="IPR021840">
    <property type="entry name" value="DUF3433"/>
</dbReference>
<comment type="caution">
    <text evidence="3">The sequence shown here is derived from an EMBL/GenBank/DDBJ whole genome shotgun (WGS) entry which is preliminary data.</text>
</comment>
<evidence type="ECO:0000256" key="2">
    <source>
        <dbReference type="SAM" id="Phobius"/>
    </source>
</evidence>
<reference evidence="3" key="1">
    <citation type="journal article" date="2023" name="Mol. Phylogenet. Evol.">
        <title>Genome-scale phylogeny and comparative genomics of the fungal order Sordariales.</title>
        <authorList>
            <person name="Hensen N."/>
            <person name="Bonometti L."/>
            <person name="Westerberg I."/>
            <person name="Brannstrom I.O."/>
            <person name="Guillou S."/>
            <person name="Cros-Aarteil S."/>
            <person name="Calhoun S."/>
            <person name="Haridas S."/>
            <person name="Kuo A."/>
            <person name="Mondo S."/>
            <person name="Pangilinan J."/>
            <person name="Riley R."/>
            <person name="LaButti K."/>
            <person name="Andreopoulos B."/>
            <person name="Lipzen A."/>
            <person name="Chen C."/>
            <person name="Yan M."/>
            <person name="Daum C."/>
            <person name="Ng V."/>
            <person name="Clum A."/>
            <person name="Steindorff A."/>
            <person name="Ohm R.A."/>
            <person name="Martin F."/>
            <person name="Silar P."/>
            <person name="Natvig D.O."/>
            <person name="Lalanne C."/>
            <person name="Gautier V."/>
            <person name="Ament-Velasquez S.L."/>
            <person name="Kruys A."/>
            <person name="Hutchinson M.I."/>
            <person name="Powell A.J."/>
            <person name="Barry K."/>
            <person name="Miller A.N."/>
            <person name="Grigoriev I.V."/>
            <person name="Debuchy R."/>
            <person name="Gladieux P."/>
            <person name="Hiltunen Thoren M."/>
            <person name="Johannesson H."/>
        </authorList>
    </citation>
    <scope>NUCLEOTIDE SEQUENCE</scope>
    <source>
        <strain evidence="3">CBS 958.72</strain>
    </source>
</reference>
<feature type="transmembrane region" description="Helical" evidence="2">
    <location>
        <begin position="758"/>
        <end position="779"/>
    </location>
</feature>
<evidence type="ECO:0000313" key="4">
    <source>
        <dbReference type="Proteomes" id="UP001287356"/>
    </source>
</evidence>
<reference evidence="3" key="2">
    <citation type="submission" date="2023-06" db="EMBL/GenBank/DDBJ databases">
        <authorList>
            <consortium name="Lawrence Berkeley National Laboratory"/>
            <person name="Haridas S."/>
            <person name="Hensen N."/>
            <person name="Bonometti L."/>
            <person name="Westerberg I."/>
            <person name="Brannstrom I.O."/>
            <person name="Guillou S."/>
            <person name="Cros-Aarteil S."/>
            <person name="Calhoun S."/>
            <person name="Kuo A."/>
            <person name="Mondo S."/>
            <person name="Pangilinan J."/>
            <person name="Riley R."/>
            <person name="Labutti K."/>
            <person name="Andreopoulos B."/>
            <person name="Lipzen A."/>
            <person name="Chen C."/>
            <person name="Yanf M."/>
            <person name="Daum C."/>
            <person name="Ng V."/>
            <person name="Clum A."/>
            <person name="Steindorff A."/>
            <person name="Ohm R."/>
            <person name="Martin F."/>
            <person name="Silar P."/>
            <person name="Natvig D."/>
            <person name="Lalanne C."/>
            <person name="Gautier V."/>
            <person name="Ament-Velasquez S.L."/>
            <person name="Kruys A."/>
            <person name="Hutchinson M.I."/>
            <person name="Powell A.J."/>
            <person name="Barry K."/>
            <person name="Miller A.N."/>
            <person name="Grigoriev I.V."/>
            <person name="Debuchy R."/>
            <person name="Gladieux P."/>
            <person name="Thoren M.H."/>
            <person name="Johannesson H."/>
        </authorList>
    </citation>
    <scope>NUCLEOTIDE SEQUENCE</scope>
    <source>
        <strain evidence="3">CBS 958.72</strain>
    </source>
</reference>